<dbReference type="InterPro" id="IPR013325">
    <property type="entry name" value="RNA_pol_sigma_r2"/>
</dbReference>
<organism evidence="7 8">
    <name type="scientific">Clostridium combesii</name>
    <dbReference type="NCBI Taxonomy" id="39481"/>
    <lineage>
        <taxon>Bacteria</taxon>
        <taxon>Bacillati</taxon>
        <taxon>Bacillota</taxon>
        <taxon>Clostridia</taxon>
        <taxon>Eubacteriales</taxon>
        <taxon>Clostridiaceae</taxon>
        <taxon>Clostridium</taxon>
    </lineage>
</organism>
<keyword evidence="1" id="KW-0805">Transcription regulation</keyword>
<keyword evidence="4" id="KW-0472">Membrane</keyword>
<dbReference type="AlphaFoldDB" id="A0A2G7H2K7"/>
<evidence type="ECO:0000256" key="4">
    <source>
        <dbReference type="SAM" id="Phobius"/>
    </source>
</evidence>
<dbReference type="GO" id="GO:0006352">
    <property type="term" value="P:DNA-templated transcription initiation"/>
    <property type="evidence" value="ECO:0007669"/>
    <property type="project" value="InterPro"/>
</dbReference>
<evidence type="ECO:0000256" key="1">
    <source>
        <dbReference type="ARBA" id="ARBA00023015"/>
    </source>
</evidence>
<reference evidence="7 8" key="1">
    <citation type="submission" date="2017-10" db="EMBL/GenBank/DDBJ databases">
        <title>Reclassification of Eubacterium combesii and discrepancies in the nomenclature of botulinum neurotoxin producing clostridia. Request for an Opinion.</title>
        <authorList>
            <person name="Dobritsa A.P."/>
            <person name="Kutumbaka K.K."/>
            <person name="Samadpour M."/>
        </authorList>
    </citation>
    <scope>NUCLEOTIDE SEQUENCE [LARGE SCALE GENOMIC DNA]</scope>
    <source>
        <strain evidence="7 8">DSM 20696</strain>
    </source>
</reference>
<proteinExistence type="predicted"/>
<keyword evidence="8" id="KW-1185">Reference proteome</keyword>
<dbReference type="GO" id="GO:0016987">
    <property type="term" value="F:sigma factor activity"/>
    <property type="evidence" value="ECO:0007669"/>
    <property type="project" value="UniProtKB-KW"/>
</dbReference>
<evidence type="ECO:0000256" key="3">
    <source>
        <dbReference type="ARBA" id="ARBA00023163"/>
    </source>
</evidence>
<evidence type="ECO:0000313" key="8">
    <source>
        <dbReference type="Proteomes" id="UP000231322"/>
    </source>
</evidence>
<sequence length="484" mass="56560">MNTEELTIKAKSGDENAFCELIKINKEVLYKTAFYYTKNEHDSLEILDDTVYKAYKSIKKLKQEKYFNTWIMRILINSCITYINKRKRLIFFWRYRSMDYDKKSFREKLELIEVPEEVDLVIDEAIKRAKNRHKNNFLKAAGALTAMFILFVFLNKTSPVFAEYVSDTSQGVKNLISHFRDKGIDNAIKNGYVQGTAKNKNDFSKSAEDKGITVTIDQFAISGNQILIGYTVKTDSKYNDWEDISYDSFQMIDNKGRILADTRDWNDIAKDLAKKDINDRDYAVYDSLYYMDVDKGSFKKSRIKKGIFQFSTDKTKIAEVPDSITIKFYDFYDNTIQPSMYKKMEFFDKLFHKAPKVIDGNWILNIKVDDKFKNPKEINYIKDTNVDENSSINIEYVNLYPTVANAKFLVPINISVNDVYLEDDNGNKYKCGARGSRKVENSNFRKETSAFESPYFEKISKLYLVIKGKEDNKEKDFKIALKKK</sequence>
<keyword evidence="2" id="KW-0731">Sigma factor</keyword>
<gene>
    <name evidence="7" type="ORF">CS538_18590</name>
</gene>
<comment type="caution">
    <text evidence="7">The sequence shown here is derived from an EMBL/GenBank/DDBJ whole genome shotgun (WGS) entry which is preliminary data.</text>
</comment>
<dbReference type="Gene3D" id="2.60.40.1630">
    <property type="entry name" value="bacillus anthracis domain"/>
    <property type="match status" value="1"/>
</dbReference>
<dbReference type="EMBL" id="PEIK01000026">
    <property type="protein sequence ID" value="PIG99353.1"/>
    <property type="molecule type" value="Genomic_DNA"/>
</dbReference>
<evidence type="ECO:0000256" key="2">
    <source>
        <dbReference type="ARBA" id="ARBA00023082"/>
    </source>
</evidence>
<evidence type="ECO:0000313" key="7">
    <source>
        <dbReference type="EMBL" id="PIG99353.1"/>
    </source>
</evidence>
<feature type="domain" description="RNA polymerase sigma-70 region 2" evidence="5">
    <location>
        <begin position="21"/>
        <end position="88"/>
    </location>
</feature>
<keyword evidence="3" id="KW-0804">Transcription</keyword>
<keyword evidence="4" id="KW-0812">Transmembrane</keyword>
<dbReference type="InterPro" id="IPR039425">
    <property type="entry name" value="RNA_pol_sigma-70-like"/>
</dbReference>
<dbReference type="Proteomes" id="UP000231322">
    <property type="component" value="Unassembled WGS sequence"/>
</dbReference>
<dbReference type="Gene3D" id="1.10.1740.10">
    <property type="match status" value="1"/>
</dbReference>
<dbReference type="Pfam" id="PF13786">
    <property type="entry name" value="DUF4179"/>
    <property type="match status" value="1"/>
</dbReference>
<dbReference type="PANTHER" id="PTHR43133:SF51">
    <property type="entry name" value="RNA POLYMERASE SIGMA FACTOR"/>
    <property type="match status" value="1"/>
</dbReference>
<name>A0A2G7H2K7_9CLOT</name>
<feature type="domain" description="DUF4179" evidence="6">
    <location>
        <begin position="132"/>
        <end position="233"/>
    </location>
</feature>
<evidence type="ECO:0000259" key="5">
    <source>
        <dbReference type="Pfam" id="PF04542"/>
    </source>
</evidence>
<evidence type="ECO:0000259" key="6">
    <source>
        <dbReference type="Pfam" id="PF13786"/>
    </source>
</evidence>
<keyword evidence="4" id="KW-1133">Transmembrane helix</keyword>
<dbReference type="SUPFAM" id="SSF88946">
    <property type="entry name" value="Sigma2 domain of RNA polymerase sigma factors"/>
    <property type="match status" value="1"/>
</dbReference>
<protein>
    <submittedName>
        <fullName evidence="7">Anti-sigma factor</fullName>
    </submittedName>
</protein>
<feature type="transmembrane region" description="Helical" evidence="4">
    <location>
        <begin position="137"/>
        <end position="154"/>
    </location>
</feature>
<dbReference type="InterPro" id="IPR007627">
    <property type="entry name" value="RNA_pol_sigma70_r2"/>
</dbReference>
<accession>A0A2G7H2K7</accession>
<dbReference type="PANTHER" id="PTHR43133">
    <property type="entry name" value="RNA POLYMERASE ECF-TYPE SIGMA FACTO"/>
    <property type="match status" value="1"/>
</dbReference>
<dbReference type="InterPro" id="IPR025436">
    <property type="entry name" value="DUF4179"/>
</dbReference>
<dbReference type="Pfam" id="PF04542">
    <property type="entry name" value="Sigma70_r2"/>
    <property type="match status" value="1"/>
</dbReference>